<evidence type="ECO:0000256" key="4">
    <source>
        <dbReference type="PIRSR" id="PIRSR603782-2"/>
    </source>
</evidence>
<keyword evidence="2 3" id="KW-0186">Copper</keyword>
<evidence type="ECO:0000256" key="2">
    <source>
        <dbReference type="ARBA" id="ARBA00023008"/>
    </source>
</evidence>
<dbReference type="InterPro" id="IPR036249">
    <property type="entry name" value="Thioredoxin-like_sf"/>
</dbReference>
<dbReference type="Pfam" id="PF02630">
    <property type="entry name" value="SCO1-SenC"/>
    <property type="match status" value="1"/>
</dbReference>
<dbReference type="InterPro" id="IPR013766">
    <property type="entry name" value="Thioredoxin_domain"/>
</dbReference>
<dbReference type="Gene3D" id="3.40.30.10">
    <property type="entry name" value="Glutaredoxin"/>
    <property type="match status" value="1"/>
</dbReference>
<comment type="caution">
    <text evidence="6">The sequence shown here is derived from an EMBL/GenBank/DDBJ whole genome shotgun (WGS) entry which is preliminary data.</text>
</comment>
<evidence type="ECO:0000313" key="6">
    <source>
        <dbReference type="EMBL" id="TLU71064.1"/>
    </source>
</evidence>
<sequence>MMRRGWWRSPLRAVAVCAVLGCGLLAYAHLGARYGYIGTPLKVRLAPRLQLTDDRGKPFDLSALRGRAALVYFGYTHCPDICPTTLAALAPVFQALGPDRGNAVIVFVTLDPERDTPALLHAYVSAFEPMPIGLTGPAAAIGAAAKDWGVSWRPAEGGAYIDHASVITLVDPQGRWRVRYGLSQVADPAAVARDIRHVMKS</sequence>
<organism evidence="6 7">
    <name type="scientific">Lichenicoccus roseus</name>
    <dbReference type="NCBI Taxonomy" id="2683649"/>
    <lineage>
        <taxon>Bacteria</taxon>
        <taxon>Pseudomonadati</taxon>
        <taxon>Pseudomonadota</taxon>
        <taxon>Alphaproteobacteria</taxon>
        <taxon>Acetobacterales</taxon>
        <taxon>Acetobacteraceae</taxon>
        <taxon>Lichenicoccus</taxon>
    </lineage>
</organism>
<feature type="disulfide bond" description="Redox-active" evidence="4">
    <location>
        <begin position="78"/>
        <end position="82"/>
    </location>
</feature>
<name>A0A5R9J055_9PROT</name>
<keyword evidence="3" id="KW-0479">Metal-binding</keyword>
<keyword evidence="4" id="KW-1015">Disulfide bond</keyword>
<comment type="similarity">
    <text evidence="1">Belongs to the SCO1/2 family.</text>
</comment>
<dbReference type="InterPro" id="IPR003782">
    <property type="entry name" value="SCO1/SenC"/>
</dbReference>
<dbReference type="AlphaFoldDB" id="A0A5R9J055"/>
<dbReference type="GO" id="GO:0046872">
    <property type="term" value="F:metal ion binding"/>
    <property type="evidence" value="ECO:0007669"/>
    <property type="project" value="UniProtKB-KW"/>
</dbReference>
<dbReference type="SUPFAM" id="SSF52833">
    <property type="entry name" value="Thioredoxin-like"/>
    <property type="match status" value="1"/>
</dbReference>
<feature type="domain" description="Thioredoxin" evidence="5">
    <location>
        <begin position="40"/>
        <end position="200"/>
    </location>
</feature>
<dbReference type="PROSITE" id="PS51352">
    <property type="entry name" value="THIOREDOXIN_2"/>
    <property type="match status" value="1"/>
</dbReference>
<evidence type="ECO:0000256" key="1">
    <source>
        <dbReference type="ARBA" id="ARBA00010996"/>
    </source>
</evidence>
<feature type="binding site" evidence="3">
    <location>
        <position position="78"/>
    </location>
    <ligand>
        <name>Cu cation</name>
        <dbReference type="ChEBI" id="CHEBI:23378"/>
    </ligand>
</feature>
<evidence type="ECO:0000313" key="7">
    <source>
        <dbReference type="Proteomes" id="UP000305654"/>
    </source>
</evidence>
<feature type="binding site" evidence="3">
    <location>
        <position position="82"/>
    </location>
    <ligand>
        <name>Cu cation</name>
        <dbReference type="ChEBI" id="CHEBI:23378"/>
    </ligand>
</feature>
<feature type="binding site" evidence="3">
    <location>
        <position position="163"/>
    </location>
    <ligand>
        <name>Cu cation</name>
        <dbReference type="ChEBI" id="CHEBI:23378"/>
    </ligand>
</feature>
<proteinExistence type="inferred from homology"/>
<dbReference type="RefSeq" id="WP_138327420.1">
    <property type="nucleotide sequence ID" value="NZ_VCDI01000008.1"/>
</dbReference>
<gene>
    <name evidence="6" type="ORF">FE263_17955</name>
</gene>
<dbReference type="PANTHER" id="PTHR12151">
    <property type="entry name" value="ELECTRON TRANSPORT PROTIN SCO1/SENC FAMILY MEMBER"/>
    <property type="match status" value="1"/>
</dbReference>
<dbReference type="Proteomes" id="UP000305654">
    <property type="component" value="Unassembled WGS sequence"/>
</dbReference>
<dbReference type="PANTHER" id="PTHR12151:SF25">
    <property type="entry name" value="LINALOOL DEHYDRATASE_ISOMERASE DOMAIN-CONTAINING PROTEIN"/>
    <property type="match status" value="1"/>
</dbReference>
<dbReference type="OrthoDB" id="9790194at2"/>
<dbReference type="CDD" id="cd02968">
    <property type="entry name" value="SCO"/>
    <property type="match status" value="1"/>
</dbReference>
<keyword evidence="7" id="KW-1185">Reference proteome</keyword>
<evidence type="ECO:0000259" key="5">
    <source>
        <dbReference type="PROSITE" id="PS51352"/>
    </source>
</evidence>
<accession>A0A5R9J055</accession>
<reference evidence="6 7" key="1">
    <citation type="submission" date="2019-05" db="EMBL/GenBank/DDBJ databases">
        <authorList>
            <person name="Pankratov T."/>
            <person name="Grouzdev D."/>
        </authorList>
    </citation>
    <scope>NUCLEOTIDE SEQUENCE [LARGE SCALE GENOMIC DNA]</scope>
    <source>
        <strain evidence="6 7">KEBCLARHB70R</strain>
    </source>
</reference>
<evidence type="ECO:0000256" key="3">
    <source>
        <dbReference type="PIRSR" id="PIRSR603782-1"/>
    </source>
</evidence>
<dbReference type="EMBL" id="VCDI01000008">
    <property type="protein sequence ID" value="TLU71064.1"/>
    <property type="molecule type" value="Genomic_DNA"/>
</dbReference>
<protein>
    <submittedName>
        <fullName evidence="6">SCO family protein</fullName>
    </submittedName>
</protein>